<feature type="transmembrane region" description="Helical" evidence="3">
    <location>
        <begin position="277"/>
        <end position="298"/>
    </location>
</feature>
<accession>A0ABT2PQ27</accession>
<keyword evidence="5" id="KW-0548">Nucleotidyltransferase</keyword>
<keyword evidence="5" id="KW-0808">Transferase</keyword>
<dbReference type="SUPFAM" id="SSF55073">
    <property type="entry name" value="Nucleotide cyclase"/>
    <property type="match status" value="1"/>
</dbReference>
<comment type="caution">
    <text evidence="5">The sequence shown here is derived from an EMBL/GenBank/DDBJ whole genome shotgun (WGS) entry which is preliminary data.</text>
</comment>
<dbReference type="InterPro" id="IPR000160">
    <property type="entry name" value="GGDEF_dom"/>
</dbReference>
<feature type="transmembrane region" description="Helical" evidence="3">
    <location>
        <begin position="21"/>
        <end position="40"/>
    </location>
</feature>
<feature type="transmembrane region" description="Helical" evidence="3">
    <location>
        <begin position="46"/>
        <end position="65"/>
    </location>
</feature>
<dbReference type="EC" id="2.7.7.65" evidence="1"/>
<dbReference type="PROSITE" id="PS50887">
    <property type="entry name" value="GGDEF"/>
    <property type="match status" value="1"/>
</dbReference>
<dbReference type="GO" id="GO:0052621">
    <property type="term" value="F:diguanylate cyclase activity"/>
    <property type="evidence" value="ECO:0007669"/>
    <property type="project" value="UniProtKB-EC"/>
</dbReference>
<evidence type="ECO:0000259" key="4">
    <source>
        <dbReference type="PROSITE" id="PS50887"/>
    </source>
</evidence>
<keyword evidence="3" id="KW-0472">Membrane</keyword>
<evidence type="ECO:0000256" key="3">
    <source>
        <dbReference type="SAM" id="Phobius"/>
    </source>
</evidence>
<dbReference type="InterPro" id="IPR050469">
    <property type="entry name" value="Diguanylate_Cyclase"/>
</dbReference>
<dbReference type="PANTHER" id="PTHR45138">
    <property type="entry name" value="REGULATORY COMPONENTS OF SENSORY TRANSDUCTION SYSTEM"/>
    <property type="match status" value="1"/>
</dbReference>
<dbReference type="Proteomes" id="UP001525968">
    <property type="component" value="Unassembled WGS sequence"/>
</dbReference>
<feature type="domain" description="GGDEF" evidence="4">
    <location>
        <begin position="340"/>
        <end position="474"/>
    </location>
</feature>
<feature type="transmembrane region" description="Helical" evidence="3">
    <location>
        <begin position="127"/>
        <end position="147"/>
    </location>
</feature>
<reference evidence="5 6" key="1">
    <citation type="submission" date="2022-09" db="EMBL/GenBank/DDBJ databases">
        <title>Draft genome of isolate Be4.</title>
        <authorList>
            <person name="Sanchez-Castro I."/>
            <person name="Martinez-Rodriguez P."/>
            <person name="Descostes M."/>
            <person name="Merroun M."/>
        </authorList>
    </citation>
    <scope>NUCLEOTIDE SEQUENCE [LARGE SCALE GENOMIC DNA]</scope>
    <source>
        <strain evidence="5 6">Be4</strain>
    </source>
</reference>
<dbReference type="EMBL" id="JAODYH010000010">
    <property type="protein sequence ID" value="MCT9812571.1"/>
    <property type="molecule type" value="Genomic_DNA"/>
</dbReference>
<keyword evidence="3" id="KW-0812">Transmembrane</keyword>
<organism evidence="5 6">
    <name type="scientific">Acidovorax bellezanensis</name>
    <dbReference type="NCBI Taxonomy" id="2976702"/>
    <lineage>
        <taxon>Bacteria</taxon>
        <taxon>Pseudomonadati</taxon>
        <taxon>Pseudomonadota</taxon>
        <taxon>Betaproteobacteria</taxon>
        <taxon>Burkholderiales</taxon>
        <taxon>Comamonadaceae</taxon>
        <taxon>Acidovorax</taxon>
    </lineage>
</organism>
<dbReference type="NCBIfam" id="TIGR00254">
    <property type="entry name" value="GGDEF"/>
    <property type="match status" value="1"/>
</dbReference>
<feature type="transmembrane region" description="Helical" evidence="3">
    <location>
        <begin position="195"/>
        <end position="218"/>
    </location>
</feature>
<dbReference type="PANTHER" id="PTHR45138:SF9">
    <property type="entry name" value="DIGUANYLATE CYCLASE DGCM-RELATED"/>
    <property type="match status" value="1"/>
</dbReference>
<feature type="transmembrane region" description="Helical" evidence="3">
    <location>
        <begin position="162"/>
        <end position="183"/>
    </location>
</feature>
<feature type="transmembrane region" description="Helical" evidence="3">
    <location>
        <begin position="224"/>
        <end position="240"/>
    </location>
</feature>
<protein>
    <recommendedName>
        <fullName evidence="1">diguanylate cyclase</fullName>
        <ecNumber evidence="1">2.7.7.65</ecNumber>
    </recommendedName>
</protein>
<dbReference type="InterPro" id="IPR043128">
    <property type="entry name" value="Rev_trsase/Diguanyl_cyclase"/>
</dbReference>
<evidence type="ECO:0000313" key="6">
    <source>
        <dbReference type="Proteomes" id="UP001525968"/>
    </source>
</evidence>
<feature type="transmembrane region" description="Helical" evidence="3">
    <location>
        <begin position="247"/>
        <end position="265"/>
    </location>
</feature>
<keyword evidence="6" id="KW-1185">Reference proteome</keyword>
<evidence type="ECO:0000256" key="1">
    <source>
        <dbReference type="ARBA" id="ARBA00012528"/>
    </source>
</evidence>
<dbReference type="Pfam" id="PF00990">
    <property type="entry name" value="GGDEF"/>
    <property type="match status" value="1"/>
</dbReference>
<proteinExistence type="predicted"/>
<evidence type="ECO:0000256" key="2">
    <source>
        <dbReference type="ARBA" id="ARBA00034247"/>
    </source>
</evidence>
<dbReference type="PROSITE" id="PS51257">
    <property type="entry name" value="PROKAR_LIPOPROTEIN"/>
    <property type="match status" value="1"/>
</dbReference>
<dbReference type="InterPro" id="IPR029787">
    <property type="entry name" value="Nucleotide_cyclase"/>
</dbReference>
<comment type="catalytic activity">
    <reaction evidence="2">
        <text>2 GTP = 3',3'-c-di-GMP + 2 diphosphate</text>
        <dbReference type="Rhea" id="RHEA:24898"/>
        <dbReference type="ChEBI" id="CHEBI:33019"/>
        <dbReference type="ChEBI" id="CHEBI:37565"/>
        <dbReference type="ChEBI" id="CHEBI:58805"/>
        <dbReference type="EC" id="2.7.7.65"/>
    </reaction>
</comment>
<evidence type="ECO:0000313" key="5">
    <source>
        <dbReference type="EMBL" id="MCT9812571.1"/>
    </source>
</evidence>
<gene>
    <name evidence="5" type="ORF">N0K08_18225</name>
</gene>
<sequence length="484" mass="51278">MPRTPSGPLAHASSPTAPASTAAFLGLGLCLFAACIVGILSRPTGFLASFWPANALMLGLLLRLPQLAHWKAWAVALTAFVLADCLTGSELPTALWLSVANLCGVACGWWFLHRLHPALLGLRRQTSTLYLFAGCALAAAGSTLVGADTGAQLFRNSWSQTALMWFSTELMNFVLIVPLILSAPGRGQAFWPRIASARAALLLLLPLLSVIAAEYAAITLGGPGALAFTVPALLWCALSYRLFTTTLLSMLVCTWKVASVSMGVFDFTPLHLEAAVSLRLGLTLLSLGPLAVACSQVARNELMRRLDHAVNHDFLTSTLARGAFLSQGQRLLERLHRQAVPSAVLMLDIDHFKRVNDLHGHPAGDALLCALAQTVSQVLRPQDLLGRMGGEEFAVLLPGVPAATAQQVATRICAAVRDQRLALPGGAVLQATVSIGLVLTDGSPQTLEGLLHAADAALYQAKAAGRDRWQLNLARADLAVNPLA</sequence>
<feature type="transmembrane region" description="Helical" evidence="3">
    <location>
        <begin position="95"/>
        <end position="115"/>
    </location>
</feature>
<keyword evidence="3" id="KW-1133">Transmembrane helix</keyword>
<dbReference type="SMART" id="SM00267">
    <property type="entry name" value="GGDEF"/>
    <property type="match status" value="1"/>
</dbReference>
<dbReference type="CDD" id="cd01949">
    <property type="entry name" value="GGDEF"/>
    <property type="match status" value="1"/>
</dbReference>
<dbReference type="RefSeq" id="WP_261501818.1">
    <property type="nucleotide sequence ID" value="NZ_JAODYH010000010.1"/>
</dbReference>
<dbReference type="Gene3D" id="3.30.70.270">
    <property type="match status" value="1"/>
</dbReference>
<name>A0ABT2PQ27_9BURK</name>